<comment type="similarity">
    <text evidence="1">Belongs to the peptidase S1C family.</text>
</comment>
<name>A0ABU3D2Y6_9FLAO</name>
<evidence type="ECO:0000313" key="6">
    <source>
        <dbReference type="Proteomes" id="UP001262582"/>
    </source>
</evidence>
<dbReference type="Pfam" id="PF00595">
    <property type="entry name" value="PDZ"/>
    <property type="match status" value="1"/>
</dbReference>
<proteinExistence type="inferred from homology"/>
<keyword evidence="2" id="KW-0645">Protease</keyword>
<dbReference type="PANTHER" id="PTHR22939">
    <property type="entry name" value="SERINE PROTEASE FAMILY S1C HTRA-RELATED"/>
    <property type="match status" value="1"/>
</dbReference>
<dbReference type="Pfam" id="PF13365">
    <property type="entry name" value="Trypsin_2"/>
    <property type="match status" value="1"/>
</dbReference>
<dbReference type="EMBL" id="JAVRHK010000003">
    <property type="protein sequence ID" value="MDT0675900.1"/>
    <property type="molecule type" value="Genomic_DNA"/>
</dbReference>
<dbReference type="PROSITE" id="PS50106">
    <property type="entry name" value="PDZ"/>
    <property type="match status" value="1"/>
</dbReference>
<reference evidence="5 6" key="1">
    <citation type="submission" date="2023-09" db="EMBL/GenBank/DDBJ databases">
        <authorList>
            <person name="Rey-Velasco X."/>
        </authorList>
    </citation>
    <scope>NUCLEOTIDE SEQUENCE [LARGE SCALE GENOMIC DNA]</scope>
    <source>
        <strain evidence="5 6">F117</strain>
    </source>
</reference>
<dbReference type="Gene3D" id="2.30.42.10">
    <property type="match status" value="2"/>
</dbReference>
<accession>A0ABU3D2Y6</accession>
<dbReference type="Gene3D" id="2.40.10.120">
    <property type="match status" value="1"/>
</dbReference>
<evidence type="ECO:0000259" key="4">
    <source>
        <dbReference type="PROSITE" id="PS50106"/>
    </source>
</evidence>
<dbReference type="RefSeq" id="WP_311502299.1">
    <property type="nucleotide sequence ID" value="NZ_JAVRHK010000003.1"/>
</dbReference>
<dbReference type="SUPFAM" id="SSF50494">
    <property type="entry name" value="Trypsin-like serine proteases"/>
    <property type="match status" value="1"/>
</dbReference>
<dbReference type="Pfam" id="PF13180">
    <property type="entry name" value="PDZ_2"/>
    <property type="match status" value="1"/>
</dbReference>
<sequence>MKKLASLLIVAILGGVLSLGGYKLFLEEESGSSLPVASSAQENNSFIPASYTNRIYGTNADFTEAAENTVHAVVHVKNVAVFNGPRNPFEFYYGNRSEGKAVQGAGSGVIITPDGYIVTNNHVIEGASELEVTLNNNQTYTAEVIGSDKKSDIALLKIDAEELDYIPFGNSNNIKLGEWVLAVGNPFNLKSTVTAGIVSAKARDLNTSDAMPQSFIQTDAAINPGNSGGALVNINGELIGINTAITSRTGSYIGYAFAVPSNNARKIVEDIMEYGDVQQGILGIRGGSINPTAVEDLGLSTTQGVYVASVSPGSGAENAGIEKNDIIKQIDNIRINKFSDLTGYINSKRPDDVVMVTILRDGKEREVKVTLTKYEAYSISPIGLEVANATKQELRKYNTDYGVKINRILRNDLPAEEFVGAIITEINNQKVSDINEVERVIENKRDSDPIVVSFIDKKGEKQRVVWR</sequence>
<dbReference type="InterPro" id="IPR009003">
    <property type="entry name" value="Peptidase_S1_PA"/>
</dbReference>
<dbReference type="PRINTS" id="PR00834">
    <property type="entry name" value="PROTEASES2C"/>
</dbReference>
<dbReference type="SUPFAM" id="SSF50156">
    <property type="entry name" value="PDZ domain-like"/>
    <property type="match status" value="2"/>
</dbReference>
<dbReference type="Proteomes" id="UP001262582">
    <property type="component" value="Unassembled WGS sequence"/>
</dbReference>
<evidence type="ECO:0000256" key="1">
    <source>
        <dbReference type="ARBA" id="ARBA00010541"/>
    </source>
</evidence>
<feature type="domain" description="PDZ" evidence="4">
    <location>
        <begin position="297"/>
        <end position="362"/>
    </location>
</feature>
<dbReference type="SMART" id="SM00228">
    <property type="entry name" value="PDZ"/>
    <property type="match status" value="2"/>
</dbReference>
<comment type="caution">
    <text evidence="5">The sequence shown here is derived from an EMBL/GenBank/DDBJ whole genome shotgun (WGS) entry which is preliminary data.</text>
</comment>
<evidence type="ECO:0000256" key="3">
    <source>
        <dbReference type="ARBA" id="ARBA00022801"/>
    </source>
</evidence>
<protein>
    <submittedName>
        <fullName evidence="5">Trypsin-like peptidase domain-containing protein</fullName>
    </submittedName>
</protein>
<evidence type="ECO:0000256" key="2">
    <source>
        <dbReference type="ARBA" id="ARBA00022670"/>
    </source>
</evidence>
<dbReference type="InterPro" id="IPR001478">
    <property type="entry name" value="PDZ"/>
</dbReference>
<keyword evidence="6" id="KW-1185">Reference proteome</keyword>
<gene>
    <name evidence="5" type="ORF">RM539_04815</name>
</gene>
<dbReference type="PANTHER" id="PTHR22939:SF129">
    <property type="entry name" value="SERINE PROTEASE HTRA2, MITOCHONDRIAL"/>
    <property type="match status" value="1"/>
</dbReference>
<dbReference type="InterPro" id="IPR036034">
    <property type="entry name" value="PDZ_sf"/>
</dbReference>
<dbReference type="InterPro" id="IPR001940">
    <property type="entry name" value="Peptidase_S1C"/>
</dbReference>
<evidence type="ECO:0000313" key="5">
    <source>
        <dbReference type="EMBL" id="MDT0675900.1"/>
    </source>
</evidence>
<dbReference type="CDD" id="cd06779">
    <property type="entry name" value="cpPDZ_Deg_HtrA-like"/>
    <property type="match status" value="1"/>
</dbReference>
<organism evidence="5 6">
    <name type="scientific">Autumnicola musiva</name>
    <dbReference type="NCBI Taxonomy" id="3075589"/>
    <lineage>
        <taxon>Bacteria</taxon>
        <taxon>Pseudomonadati</taxon>
        <taxon>Bacteroidota</taxon>
        <taxon>Flavobacteriia</taxon>
        <taxon>Flavobacteriales</taxon>
        <taxon>Flavobacteriaceae</taxon>
        <taxon>Autumnicola</taxon>
    </lineage>
</organism>
<keyword evidence="3" id="KW-0378">Hydrolase</keyword>